<protein>
    <submittedName>
        <fullName evidence="1">Uncharacterized protein</fullName>
    </submittedName>
</protein>
<dbReference type="AlphaFoldDB" id="A0AAE4CVS6"/>
<dbReference type="RefSeq" id="WP_310422343.1">
    <property type="nucleotide sequence ID" value="NZ_JAVDYC010000001.1"/>
</dbReference>
<dbReference type="EMBL" id="JAVDYC010000001">
    <property type="protein sequence ID" value="MDR7326515.1"/>
    <property type="molecule type" value="Genomic_DNA"/>
</dbReference>
<name>A0AAE4CVS6_9ACTN</name>
<accession>A0AAE4CVS6</accession>
<comment type="caution">
    <text evidence="1">The sequence shown here is derived from an EMBL/GenBank/DDBJ whole genome shotgun (WGS) entry which is preliminary data.</text>
</comment>
<evidence type="ECO:0000313" key="2">
    <source>
        <dbReference type="Proteomes" id="UP001183629"/>
    </source>
</evidence>
<sequence>MDTSDALGMNMAMKAMLREVTSAQPGAPVRPDRPARTVRAAGARRALARALHTVADRVEPRTNSGTCATA</sequence>
<gene>
    <name evidence="1" type="ORF">J2S44_006765</name>
</gene>
<dbReference type="Proteomes" id="UP001183629">
    <property type="component" value="Unassembled WGS sequence"/>
</dbReference>
<keyword evidence="2" id="KW-1185">Reference proteome</keyword>
<evidence type="ECO:0000313" key="1">
    <source>
        <dbReference type="EMBL" id="MDR7326515.1"/>
    </source>
</evidence>
<reference evidence="1 2" key="1">
    <citation type="submission" date="2023-07" db="EMBL/GenBank/DDBJ databases">
        <title>Sequencing the genomes of 1000 actinobacteria strains.</title>
        <authorList>
            <person name="Klenk H.-P."/>
        </authorList>
    </citation>
    <scope>NUCLEOTIDE SEQUENCE [LARGE SCALE GENOMIC DNA]</scope>
    <source>
        <strain evidence="1 2">DSM 44711</strain>
    </source>
</reference>
<proteinExistence type="predicted"/>
<organism evidence="1 2">
    <name type="scientific">Catenuloplanes niger</name>
    <dbReference type="NCBI Taxonomy" id="587534"/>
    <lineage>
        <taxon>Bacteria</taxon>
        <taxon>Bacillati</taxon>
        <taxon>Actinomycetota</taxon>
        <taxon>Actinomycetes</taxon>
        <taxon>Micromonosporales</taxon>
        <taxon>Micromonosporaceae</taxon>
        <taxon>Catenuloplanes</taxon>
    </lineage>
</organism>